<sequence length="161" mass="17765">IYFIWGTCSKDVLTYCTVVKHCVNTGGVYKLIFGSGTKLIVESRTPSDPSYYLLEKDSTQACLATGFSAYNATDKEPLFNQTKSSPTRIEHEATFDKVVLVQNATDCPSGKGSASGECATEGFFETDEKINFLSLTILGLRVLFLKSVVFNVIMTLRVWMS</sequence>
<proteinExistence type="predicted"/>
<evidence type="ECO:0000256" key="1">
    <source>
        <dbReference type="SAM" id="Phobius"/>
    </source>
</evidence>
<evidence type="ECO:0008006" key="4">
    <source>
        <dbReference type="Google" id="ProtNLM"/>
    </source>
</evidence>
<gene>
    <name evidence="2" type="primary">LOC108921646</name>
</gene>
<keyword evidence="1" id="KW-1133">Transmembrane helix</keyword>
<evidence type="ECO:0000313" key="2">
    <source>
        <dbReference type="Ensembl" id="ENSSFOP00015038657.1"/>
    </source>
</evidence>
<reference evidence="2 3" key="1">
    <citation type="submission" date="2019-04" db="EMBL/GenBank/DDBJ databases">
        <authorList>
            <consortium name="Wellcome Sanger Institute Data Sharing"/>
        </authorList>
    </citation>
    <scope>NUCLEOTIDE SEQUENCE [LARGE SCALE GENOMIC DNA]</scope>
</reference>
<dbReference type="GeneTree" id="ENSGT00940000171785"/>
<keyword evidence="3" id="KW-1185">Reference proteome</keyword>
<dbReference type="AlphaFoldDB" id="A0A8C9V9L2"/>
<organism evidence="2 3">
    <name type="scientific">Scleropages formosus</name>
    <name type="common">Asian bonytongue</name>
    <name type="synonym">Osteoglossum formosum</name>
    <dbReference type="NCBI Taxonomy" id="113540"/>
    <lineage>
        <taxon>Eukaryota</taxon>
        <taxon>Metazoa</taxon>
        <taxon>Chordata</taxon>
        <taxon>Craniata</taxon>
        <taxon>Vertebrata</taxon>
        <taxon>Euteleostomi</taxon>
        <taxon>Actinopterygii</taxon>
        <taxon>Neopterygii</taxon>
        <taxon>Teleostei</taxon>
        <taxon>Osteoglossocephala</taxon>
        <taxon>Osteoglossomorpha</taxon>
        <taxon>Osteoglossiformes</taxon>
        <taxon>Osteoglossidae</taxon>
        <taxon>Scleropages</taxon>
    </lineage>
</organism>
<feature type="transmembrane region" description="Helical" evidence="1">
    <location>
        <begin position="138"/>
        <end position="160"/>
    </location>
</feature>
<evidence type="ECO:0000313" key="3">
    <source>
        <dbReference type="Proteomes" id="UP000694397"/>
    </source>
</evidence>
<keyword evidence="1" id="KW-0812">Transmembrane</keyword>
<dbReference type="OrthoDB" id="8947657at2759"/>
<reference evidence="2" key="2">
    <citation type="submission" date="2025-08" db="UniProtKB">
        <authorList>
            <consortium name="Ensembl"/>
        </authorList>
    </citation>
    <scope>IDENTIFICATION</scope>
</reference>
<accession>A0A8C9V9L2</accession>
<name>A0A8C9V9L2_SCLFO</name>
<dbReference type="Proteomes" id="UP000694397">
    <property type="component" value="Chromosome 25"/>
</dbReference>
<keyword evidence="1" id="KW-0472">Membrane</keyword>
<dbReference type="Ensembl" id="ENSSFOT00015066842.1">
    <property type="protein sequence ID" value="ENSSFOP00015038657.1"/>
    <property type="gene ID" value="ENSSFOG00015025580.1"/>
</dbReference>
<reference evidence="2" key="3">
    <citation type="submission" date="2025-09" db="UniProtKB">
        <authorList>
            <consortium name="Ensembl"/>
        </authorList>
    </citation>
    <scope>IDENTIFICATION</scope>
</reference>
<protein>
    <recommendedName>
        <fullName evidence="4">T-cell receptor alpha chain constant domain-containing protein</fullName>
    </recommendedName>
</protein>